<feature type="transmembrane region" description="Helical" evidence="1">
    <location>
        <begin position="38"/>
        <end position="56"/>
    </location>
</feature>
<keyword evidence="3" id="KW-1185">Reference proteome</keyword>
<dbReference type="EMBL" id="AP015037">
    <property type="protein sequence ID" value="BAT85196.1"/>
    <property type="molecule type" value="Genomic_DNA"/>
</dbReference>
<feature type="transmembrane region" description="Helical" evidence="1">
    <location>
        <begin position="12"/>
        <end position="32"/>
    </location>
</feature>
<gene>
    <name evidence="2" type="primary">Vigan.04G271100</name>
    <name evidence="2" type="ORF">VIGAN_04271100</name>
</gene>
<evidence type="ECO:0000313" key="3">
    <source>
        <dbReference type="Proteomes" id="UP000291084"/>
    </source>
</evidence>
<reference evidence="2 3" key="1">
    <citation type="journal article" date="2015" name="Sci. Rep.">
        <title>The power of single molecule real-time sequencing technology in the de novo assembly of a eukaryotic genome.</title>
        <authorList>
            <person name="Sakai H."/>
            <person name="Naito K."/>
            <person name="Ogiso-Tanaka E."/>
            <person name="Takahashi Y."/>
            <person name="Iseki K."/>
            <person name="Muto C."/>
            <person name="Satou K."/>
            <person name="Teruya K."/>
            <person name="Shiroma A."/>
            <person name="Shimoji M."/>
            <person name="Hirano T."/>
            <person name="Itoh T."/>
            <person name="Kaga A."/>
            <person name="Tomooka N."/>
        </authorList>
    </citation>
    <scope>NUCLEOTIDE SEQUENCE [LARGE SCALE GENOMIC DNA]</scope>
    <source>
        <strain evidence="3">cv. Shumari</strain>
    </source>
</reference>
<evidence type="ECO:0000256" key="1">
    <source>
        <dbReference type="SAM" id="Phobius"/>
    </source>
</evidence>
<feature type="transmembrane region" description="Helical" evidence="1">
    <location>
        <begin position="87"/>
        <end position="111"/>
    </location>
</feature>
<dbReference type="Proteomes" id="UP000291084">
    <property type="component" value="Chromosome 4"/>
</dbReference>
<sequence>KAFRSTFPSTFCLCFFFFSAFLFLFSISLLSLPSSLSVFLSAFSFRYALILHLHLFTRTFHYFVFYSSRSLRSCTLLFFYFSLSFPYFLLASLFLAFIRFPLHLLFFFLNLKKTRTHCLKLRGI</sequence>
<organism evidence="2 3">
    <name type="scientific">Vigna angularis var. angularis</name>
    <dbReference type="NCBI Taxonomy" id="157739"/>
    <lineage>
        <taxon>Eukaryota</taxon>
        <taxon>Viridiplantae</taxon>
        <taxon>Streptophyta</taxon>
        <taxon>Embryophyta</taxon>
        <taxon>Tracheophyta</taxon>
        <taxon>Spermatophyta</taxon>
        <taxon>Magnoliopsida</taxon>
        <taxon>eudicotyledons</taxon>
        <taxon>Gunneridae</taxon>
        <taxon>Pentapetalae</taxon>
        <taxon>rosids</taxon>
        <taxon>fabids</taxon>
        <taxon>Fabales</taxon>
        <taxon>Fabaceae</taxon>
        <taxon>Papilionoideae</taxon>
        <taxon>50 kb inversion clade</taxon>
        <taxon>NPAAA clade</taxon>
        <taxon>indigoferoid/millettioid clade</taxon>
        <taxon>Phaseoleae</taxon>
        <taxon>Vigna</taxon>
    </lineage>
</organism>
<dbReference type="AlphaFoldDB" id="A0A0S3RX69"/>
<evidence type="ECO:0000313" key="2">
    <source>
        <dbReference type="EMBL" id="BAT85196.1"/>
    </source>
</evidence>
<evidence type="ECO:0008006" key="4">
    <source>
        <dbReference type="Google" id="ProtNLM"/>
    </source>
</evidence>
<keyword evidence="1" id="KW-0472">Membrane</keyword>
<keyword evidence="1" id="KW-1133">Transmembrane helix</keyword>
<proteinExistence type="predicted"/>
<keyword evidence="1" id="KW-0812">Transmembrane</keyword>
<name>A0A0S3RX69_PHAAN</name>
<accession>A0A0S3RX69</accession>
<protein>
    <recommendedName>
        <fullName evidence="4">TLC domain-containing protein</fullName>
    </recommendedName>
</protein>
<feature type="non-terminal residue" evidence="2">
    <location>
        <position position="1"/>
    </location>
</feature>